<dbReference type="Pfam" id="PF02985">
    <property type="entry name" value="HEAT"/>
    <property type="match status" value="1"/>
</dbReference>
<keyword evidence="7" id="KW-0282">Flagellum</keyword>
<evidence type="ECO:0000256" key="12">
    <source>
        <dbReference type="ARBA" id="ARBA00061986"/>
    </source>
</evidence>
<evidence type="ECO:0000256" key="1">
    <source>
        <dbReference type="ARBA" id="ARBA00004230"/>
    </source>
</evidence>
<dbReference type="GO" id="GO:0005930">
    <property type="term" value="C:axoneme"/>
    <property type="evidence" value="ECO:0007669"/>
    <property type="project" value="UniProtKB-SubCell"/>
</dbReference>
<keyword evidence="4" id="KW-0493">Microtubule</keyword>
<evidence type="ECO:0000256" key="14">
    <source>
        <dbReference type="ARBA" id="ARBA00083576"/>
    </source>
</evidence>
<evidence type="ECO:0000256" key="2">
    <source>
        <dbReference type="ARBA" id="ARBA00004430"/>
    </source>
</evidence>
<dbReference type="Gene3D" id="1.25.10.10">
    <property type="entry name" value="Leucine-rich Repeat Variant"/>
    <property type="match status" value="2"/>
</dbReference>
<evidence type="ECO:0000256" key="5">
    <source>
        <dbReference type="ARBA" id="ARBA00022737"/>
    </source>
</evidence>
<dbReference type="EMBL" id="HBFX01030258">
    <property type="protein sequence ID" value="CAD8966913.1"/>
    <property type="molecule type" value="Transcribed_RNA"/>
</dbReference>
<dbReference type="GO" id="GO:0097228">
    <property type="term" value="C:sperm principal piece"/>
    <property type="evidence" value="ECO:0007669"/>
    <property type="project" value="UniProtKB-ARBA"/>
</dbReference>
<evidence type="ECO:0000256" key="11">
    <source>
        <dbReference type="ARBA" id="ARBA00057769"/>
    </source>
</evidence>
<dbReference type="InterPro" id="IPR000225">
    <property type="entry name" value="Armadillo"/>
</dbReference>
<dbReference type="SUPFAM" id="SSF48371">
    <property type="entry name" value="ARM repeat"/>
    <property type="match status" value="1"/>
</dbReference>
<dbReference type="AlphaFoldDB" id="A0A6U4Y0X7"/>
<evidence type="ECO:0000256" key="8">
    <source>
        <dbReference type="ARBA" id="ARBA00023069"/>
    </source>
</evidence>
<dbReference type="PANTHER" id="PTHR23314">
    <property type="entry name" value="SPERM-ASSOCIATED ANTIGEN 6 ARMADILLO REPEAT-CONTAINING"/>
    <property type="match status" value="1"/>
</dbReference>
<keyword evidence="9" id="KW-0206">Cytoskeleton</keyword>
<comment type="function">
    <text evidence="11">Important for structural integrity of the central apparatus in the sperm tail and for flagellar motility.</text>
</comment>
<keyword evidence="6" id="KW-0970">Cilium biogenesis/degradation</keyword>
<keyword evidence="5" id="KW-0677">Repeat</keyword>
<dbReference type="FunFam" id="1.25.10.10:FF:000196">
    <property type="entry name" value="Sperm associated antigen 6"/>
    <property type="match status" value="1"/>
</dbReference>
<dbReference type="SMART" id="SM00185">
    <property type="entry name" value="ARM"/>
    <property type="match status" value="8"/>
</dbReference>
<dbReference type="GO" id="GO:0003341">
    <property type="term" value="P:cilium movement"/>
    <property type="evidence" value="ECO:0007669"/>
    <property type="project" value="TreeGrafter"/>
</dbReference>
<evidence type="ECO:0000256" key="7">
    <source>
        <dbReference type="ARBA" id="ARBA00022846"/>
    </source>
</evidence>
<comment type="subunit">
    <text evidence="12">Interacts with SPAG16 and SPAG17.</text>
</comment>
<evidence type="ECO:0000256" key="3">
    <source>
        <dbReference type="ARBA" id="ARBA00022490"/>
    </source>
</evidence>
<dbReference type="GO" id="GO:0008017">
    <property type="term" value="F:microtubule binding"/>
    <property type="evidence" value="ECO:0007669"/>
    <property type="project" value="TreeGrafter"/>
</dbReference>
<dbReference type="GO" id="GO:0030030">
    <property type="term" value="P:cell projection organization"/>
    <property type="evidence" value="ECO:0007669"/>
    <property type="project" value="UniProtKB-KW"/>
</dbReference>
<evidence type="ECO:0000313" key="15">
    <source>
        <dbReference type="EMBL" id="CAD8966913.1"/>
    </source>
</evidence>
<dbReference type="FunFam" id="1.25.10.10:FF:000129">
    <property type="entry name" value="sperm-associated antigen 6 isoform X1"/>
    <property type="match status" value="1"/>
</dbReference>
<evidence type="ECO:0000256" key="6">
    <source>
        <dbReference type="ARBA" id="ARBA00022794"/>
    </source>
</evidence>
<evidence type="ECO:0000256" key="10">
    <source>
        <dbReference type="ARBA" id="ARBA00023273"/>
    </source>
</evidence>
<protein>
    <recommendedName>
        <fullName evidence="13">Sperm-associated antigen 6</fullName>
    </recommendedName>
    <alternativeName>
        <fullName evidence="14">Protein PF16 homolog</fullName>
    </alternativeName>
</protein>
<organism evidence="15">
    <name type="scientific">Hemiselmis andersenii</name>
    <name type="common">Cryptophyte alga</name>
    <dbReference type="NCBI Taxonomy" id="464988"/>
    <lineage>
        <taxon>Eukaryota</taxon>
        <taxon>Cryptophyceae</taxon>
        <taxon>Cryptomonadales</taxon>
        <taxon>Hemiselmidaceae</taxon>
        <taxon>Hemiselmis</taxon>
    </lineage>
</organism>
<dbReference type="PANTHER" id="PTHR23314:SF0">
    <property type="entry name" value="SPERM-ASSOCIATED ANTIGEN 6"/>
    <property type="match status" value="1"/>
</dbReference>
<dbReference type="InterPro" id="IPR016024">
    <property type="entry name" value="ARM-type_fold"/>
</dbReference>
<comment type="subcellular location">
    <subcellularLocation>
        <location evidence="1">Cell projection</location>
        <location evidence="1">Cilium</location>
        <location evidence="1">Flagellum</location>
    </subcellularLocation>
    <subcellularLocation>
        <location evidence="2">Cytoplasm</location>
        <location evidence="2">Cytoskeleton</location>
        <location evidence="2">Cilium axoneme</location>
    </subcellularLocation>
</comment>
<proteinExistence type="predicted"/>
<sequence>MSRAVLQVFEQYQKARVTFVQTVADLSTRPQNVEALQNADVMSLLRPLLLDNVPSIQQSAALALGRLANYNDDLAEAVVGNGILPQLVYSLSEKNRFYKKAAAFVLRAVAKHSPQLAQAVVDSGALDALVGCLEEFDPSVKEAAAWALGYIARHNAELAQTVVDAGAVPLLVLCVQEPELTLKRIAACALSDISKHSPELAQAVVDAGAVAYLAPLIQSVDGKLKRHVCACLAQMAKHSVELAEVVVEAEIFPKILTCLKDVDTQVRKNSATCIREIAKHTPELARLIVNAGGVTAIVDYVNETRGNARLPGIMTLGYISAFSETLAMGVIVAKGVAPLMDALVREPEDHIKAASAWSLGQIGRHSPDHAKALAVHNVLARLLAVYLNEDSSEDLKTKAKRALKSVIQKCIHLEALEPLLGDAPRNILKYIVHQFAKVLPKNMDARKAFVTSGGLKRLQEIEAEQGSKLREYMDQINVCYPEEIVRYYSPNYAQGLLEKLDNFNP</sequence>
<keyword evidence="8" id="KW-0969">Cilium</keyword>
<keyword evidence="3" id="KW-0963">Cytoplasm</keyword>
<evidence type="ECO:0000256" key="13">
    <source>
        <dbReference type="ARBA" id="ARBA00074796"/>
    </source>
</evidence>
<gene>
    <name evidence="15" type="ORF">HAND00432_LOCUS18240</name>
</gene>
<reference evidence="15" key="1">
    <citation type="submission" date="2021-01" db="EMBL/GenBank/DDBJ databases">
        <authorList>
            <person name="Corre E."/>
            <person name="Pelletier E."/>
            <person name="Niang G."/>
            <person name="Scheremetjew M."/>
            <person name="Finn R."/>
            <person name="Kale V."/>
            <person name="Holt S."/>
            <person name="Cochrane G."/>
            <person name="Meng A."/>
            <person name="Brown T."/>
            <person name="Cohen L."/>
        </authorList>
    </citation>
    <scope>NUCLEOTIDE SEQUENCE</scope>
    <source>
        <strain evidence="15">CCMP644</strain>
    </source>
</reference>
<keyword evidence="10" id="KW-0966">Cell projection</keyword>
<dbReference type="Pfam" id="PF00514">
    <property type="entry name" value="Arm"/>
    <property type="match status" value="2"/>
</dbReference>
<dbReference type="InterPro" id="IPR000357">
    <property type="entry name" value="HEAT"/>
</dbReference>
<evidence type="ECO:0000256" key="4">
    <source>
        <dbReference type="ARBA" id="ARBA00022701"/>
    </source>
</evidence>
<dbReference type="GO" id="GO:0005874">
    <property type="term" value="C:microtubule"/>
    <property type="evidence" value="ECO:0007669"/>
    <property type="project" value="UniProtKB-KW"/>
</dbReference>
<name>A0A6U4Y0X7_HEMAN</name>
<evidence type="ECO:0000256" key="9">
    <source>
        <dbReference type="ARBA" id="ARBA00023212"/>
    </source>
</evidence>
<dbReference type="InterPro" id="IPR011989">
    <property type="entry name" value="ARM-like"/>
</dbReference>
<accession>A0A6U4Y0X7</accession>